<dbReference type="SUPFAM" id="SSF53756">
    <property type="entry name" value="UDP-Glycosyltransferase/glycogen phosphorylase"/>
    <property type="match status" value="1"/>
</dbReference>
<organism evidence="1 2">
    <name type="scientific">Aquisalimonas asiatica</name>
    <dbReference type="NCBI Taxonomy" id="406100"/>
    <lineage>
        <taxon>Bacteria</taxon>
        <taxon>Pseudomonadati</taxon>
        <taxon>Pseudomonadota</taxon>
        <taxon>Gammaproteobacteria</taxon>
        <taxon>Chromatiales</taxon>
        <taxon>Ectothiorhodospiraceae</taxon>
        <taxon>Aquisalimonas</taxon>
    </lineage>
</organism>
<accession>A0A1H8U601</accession>
<protein>
    <submittedName>
        <fullName evidence="1">Glycosyltransferase involved in cell wall bisynthesis</fullName>
    </submittedName>
</protein>
<dbReference type="Proteomes" id="UP000199657">
    <property type="component" value="Unassembled WGS sequence"/>
</dbReference>
<evidence type="ECO:0000313" key="1">
    <source>
        <dbReference type="EMBL" id="SEO98088.1"/>
    </source>
</evidence>
<dbReference type="OrthoDB" id="9816564at2"/>
<gene>
    <name evidence="1" type="ORF">SAMN04488052_105174</name>
</gene>
<dbReference type="AlphaFoldDB" id="A0A1H8U601"/>
<proteinExistence type="predicted"/>
<dbReference type="GO" id="GO:0016740">
    <property type="term" value="F:transferase activity"/>
    <property type="evidence" value="ECO:0007669"/>
    <property type="project" value="UniProtKB-KW"/>
</dbReference>
<name>A0A1H8U601_9GAMM</name>
<keyword evidence="1" id="KW-0808">Transferase</keyword>
<evidence type="ECO:0000313" key="2">
    <source>
        <dbReference type="Proteomes" id="UP000199657"/>
    </source>
</evidence>
<sequence length="356" mass="40874">MSTFHFIGGDRKARELVRAIRQRGGQAAELKLYPFTAWFHFMRPGGASGGDVAVIRYLNDHPSLVVSLLKPVGDILTVTVFKLRRVRVFWLCHNLDRETEKYWPLVSRFRRRIWERVSERILVTDPLLMDAANTVFYRVRHKVAPITLGLLPKDKRFNRKEAEREAREFLRSGGVTEDGRRRTLNILCAGVSGKKYLHFDLLPQLERGLREAGWEPRILVVTRFQKGGVWSRGKDYSGFIEWCDRAESVLLLRDYIDIDEQEWADDIDLVWRSMSDWSFAFTLLNASAAGIPILSYQSGAMGLIVEKAGLGASISWDFCDLDEKVKAALAVPETNFQVFLEKRSWDNAARVLMSFS</sequence>
<reference evidence="1 2" key="1">
    <citation type="submission" date="2016-10" db="EMBL/GenBank/DDBJ databases">
        <authorList>
            <person name="de Groot N.N."/>
        </authorList>
    </citation>
    <scope>NUCLEOTIDE SEQUENCE [LARGE SCALE GENOMIC DNA]</scope>
    <source>
        <strain evidence="1 2">CGMCC 1.6291</strain>
    </source>
</reference>
<keyword evidence="2" id="KW-1185">Reference proteome</keyword>
<dbReference type="RefSeq" id="WP_139209209.1">
    <property type="nucleotide sequence ID" value="NZ_FOEG01000005.1"/>
</dbReference>
<dbReference type="EMBL" id="FOEG01000005">
    <property type="protein sequence ID" value="SEO98088.1"/>
    <property type="molecule type" value="Genomic_DNA"/>
</dbReference>